<dbReference type="EMBL" id="CP030750">
    <property type="protein sequence ID" value="AXA24291.1"/>
    <property type="molecule type" value="Genomic_DNA"/>
</dbReference>
<dbReference type="InterPro" id="IPR013230">
    <property type="entry name" value="Peptidase_M15A_C"/>
</dbReference>
<evidence type="ECO:0000259" key="1">
    <source>
        <dbReference type="Pfam" id="PF08291"/>
    </source>
</evidence>
<dbReference type="SUPFAM" id="SSF55166">
    <property type="entry name" value="Hedgehog/DD-peptidase"/>
    <property type="match status" value="1"/>
</dbReference>
<reference evidence="2 3" key="1">
    <citation type="submission" date="2018-06" db="EMBL/GenBank/DDBJ databases">
        <title>The genome of Pseudomonas putida NX-1, a lignin degrader.</title>
        <authorList>
            <person name="Xu Z."/>
        </authorList>
    </citation>
    <scope>NUCLEOTIDE SEQUENCE [LARGE SCALE GENOMIC DNA]</scope>
    <source>
        <strain evidence="2 3">NX-1</strain>
    </source>
</reference>
<evidence type="ECO:0000313" key="3">
    <source>
        <dbReference type="Proteomes" id="UP000251617"/>
    </source>
</evidence>
<name>A0AAD0PDM4_PSEPU</name>
<dbReference type="Proteomes" id="UP000251617">
    <property type="component" value="Chromosome"/>
</dbReference>
<dbReference type="RefSeq" id="WP_112897847.1">
    <property type="nucleotide sequence ID" value="NZ_CP030750.1"/>
</dbReference>
<sequence length="143" mass="15788">MFITPNFTLEEMTFSLAAAHNAIPNDPSPEAMANLRLLCGVLEEVRALIDSPIQITSGFRNETVNQLVGGVRNSAHCLGLAADMCVKTMTPRQLAECIRDSSIVFDQLILEFDTWVHLAISRDNPRRQVMTVRKGTGHLPGLQ</sequence>
<dbReference type="Gene3D" id="3.30.1380.10">
    <property type="match status" value="1"/>
</dbReference>
<dbReference type="AlphaFoldDB" id="A0AAD0PDM4"/>
<gene>
    <name evidence="2" type="ORF">C1S65_09265</name>
</gene>
<dbReference type="Pfam" id="PF08291">
    <property type="entry name" value="Peptidase_M15_3"/>
    <property type="match status" value="1"/>
</dbReference>
<feature type="domain" description="Peptidase M15A C-terminal" evidence="1">
    <location>
        <begin position="6"/>
        <end position="118"/>
    </location>
</feature>
<protein>
    <submittedName>
        <fullName evidence="2">Peptidase M15</fullName>
    </submittedName>
</protein>
<organism evidence="2 3">
    <name type="scientific">Pseudomonas putida</name>
    <name type="common">Arthrobacter siderocapsulatus</name>
    <dbReference type="NCBI Taxonomy" id="303"/>
    <lineage>
        <taxon>Bacteria</taxon>
        <taxon>Pseudomonadati</taxon>
        <taxon>Pseudomonadota</taxon>
        <taxon>Gammaproteobacteria</taxon>
        <taxon>Pseudomonadales</taxon>
        <taxon>Pseudomonadaceae</taxon>
        <taxon>Pseudomonas</taxon>
    </lineage>
</organism>
<proteinExistence type="predicted"/>
<evidence type="ECO:0000313" key="2">
    <source>
        <dbReference type="EMBL" id="AXA24291.1"/>
    </source>
</evidence>
<accession>A0AAD0PDM4</accession>
<dbReference type="InterPro" id="IPR009045">
    <property type="entry name" value="Zn_M74/Hedgehog-like"/>
</dbReference>